<dbReference type="GO" id="GO:0050766">
    <property type="term" value="P:positive regulation of phagocytosis"/>
    <property type="evidence" value="ECO:0007669"/>
    <property type="project" value="TreeGrafter"/>
</dbReference>
<keyword evidence="5 9" id="KW-0472">Membrane</keyword>
<dbReference type="InterPro" id="IPR003599">
    <property type="entry name" value="Ig_sub"/>
</dbReference>
<sequence>MWLLTALLLWVPAGAQMDPAKAVITLQPPWVNIFQEEHVTLWCEGPHLPGNNSTQWFLNGTAIQTLTPRHRIAAASVNDSGEYRCQTGFSVPSDPVQLEVHRDWLLLQVSSRVITEGEPLTLRCHGWNNKLVYNVLFYQNGKVLKFSIQNSEFTILKTNLSHNGIYHCSGMGKQRFESAGVPITVKGLQIQTRVWFHVLFYMAVGMLFLVDTIFCMIIYKELPRKKKWNLEISLDSGHEKRVNSYLQKESTRNTQRNAWIQVERGLKGEKGKHCKTQQKANCRLLRPQQPKRSQSHILPGAPSMSCLNRTGHFRPKQDMLESSICSRAPQRVGQGFIKLLWQSDFFHCPVLPLYSSFHRGSSLINILHPKLCPTYAPRVQSEYFVCHCKIYKAFGVL</sequence>
<accession>A0A452TAH5</accession>
<evidence type="ECO:0000256" key="10">
    <source>
        <dbReference type="SAM" id="SignalP"/>
    </source>
</evidence>
<keyword evidence="3" id="KW-0390">IgG-binding protein</keyword>
<dbReference type="GO" id="GO:0019770">
    <property type="term" value="F:IgG receptor activity"/>
    <property type="evidence" value="ECO:0007669"/>
    <property type="project" value="TreeGrafter"/>
</dbReference>
<dbReference type="CDD" id="cd05753">
    <property type="entry name" value="Ig2_FcgammaR_like"/>
    <property type="match status" value="1"/>
</dbReference>
<keyword evidence="4 10" id="KW-0732">Signal</keyword>
<keyword evidence="9" id="KW-1133">Transmembrane helix</keyword>
<comment type="subunit">
    <text evidence="8">Forms a heterooligomeric complex with ITAM-containing signaling subunits FCER1G. Interacts (via transmembrane domain) with signaling subunits; this interaction is a prerequisite for receptor complex expression on the cell surface and intracellular signal transduction. Binds the Fc region of antigen-complexed IgG.</text>
</comment>
<evidence type="ECO:0000256" key="6">
    <source>
        <dbReference type="ARBA" id="ARBA00023157"/>
    </source>
</evidence>
<dbReference type="PANTHER" id="PTHR11481">
    <property type="entry name" value="IMMUNOGLOBULIN FC RECEPTOR"/>
    <property type="match status" value="1"/>
</dbReference>
<protein>
    <submittedName>
        <fullName evidence="12">Fc fragment of IgG receptor Ia</fullName>
    </submittedName>
</protein>
<dbReference type="SUPFAM" id="SSF48726">
    <property type="entry name" value="Immunoglobulin"/>
    <property type="match status" value="2"/>
</dbReference>
<feature type="transmembrane region" description="Helical" evidence="9">
    <location>
        <begin position="194"/>
        <end position="219"/>
    </location>
</feature>
<dbReference type="InterPro" id="IPR007110">
    <property type="entry name" value="Ig-like_dom"/>
</dbReference>
<gene>
    <name evidence="12" type="primary">FCGR1A</name>
</gene>
<proteinExistence type="predicted"/>
<keyword evidence="9" id="KW-0812">Transmembrane</keyword>
<dbReference type="Gene3D" id="2.60.40.10">
    <property type="entry name" value="Immunoglobulins"/>
    <property type="match status" value="2"/>
</dbReference>
<evidence type="ECO:0000256" key="4">
    <source>
        <dbReference type="ARBA" id="ARBA00022729"/>
    </source>
</evidence>
<evidence type="ECO:0000256" key="1">
    <source>
        <dbReference type="ARBA" id="ARBA00004236"/>
    </source>
</evidence>
<reference evidence="12" key="1">
    <citation type="submission" date="2019-03" db="UniProtKB">
        <authorList>
            <consortium name="Ensembl"/>
        </authorList>
    </citation>
    <scope>IDENTIFICATION</scope>
</reference>
<keyword evidence="2" id="KW-1003">Cell membrane</keyword>
<evidence type="ECO:0000256" key="5">
    <source>
        <dbReference type="ARBA" id="ARBA00023136"/>
    </source>
</evidence>
<dbReference type="FunFam" id="2.60.40.10:FF:000217">
    <property type="entry name" value="High affinity immunoglobulin gamma Fc receptor I"/>
    <property type="match status" value="1"/>
</dbReference>
<organism evidence="12">
    <name type="scientific">Ursus maritimus</name>
    <name type="common">Polar bear</name>
    <name type="synonym">Thalarctos maritimus</name>
    <dbReference type="NCBI Taxonomy" id="29073"/>
    <lineage>
        <taxon>Eukaryota</taxon>
        <taxon>Metazoa</taxon>
        <taxon>Chordata</taxon>
        <taxon>Craniata</taxon>
        <taxon>Vertebrata</taxon>
        <taxon>Euteleostomi</taxon>
        <taxon>Mammalia</taxon>
        <taxon>Eutheria</taxon>
        <taxon>Laurasiatheria</taxon>
        <taxon>Carnivora</taxon>
        <taxon>Caniformia</taxon>
        <taxon>Ursidae</taxon>
        <taxon>Ursus</taxon>
    </lineage>
</organism>
<dbReference type="PROSITE" id="PS50835">
    <property type="entry name" value="IG_LIKE"/>
    <property type="match status" value="1"/>
</dbReference>
<evidence type="ECO:0000259" key="11">
    <source>
        <dbReference type="PROSITE" id="PS50835"/>
    </source>
</evidence>
<dbReference type="InterPro" id="IPR003598">
    <property type="entry name" value="Ig_sub2"/>
</dbReference>
<name>A0A452TAH5_URSMA</name>
<dbReference type="InterPro" id="IPR013783">
    <property type="entry name" value="Ig-like_fold"/>
</dbReference>
<evidence type="ECO:0000256" key="9">
    <source>
        <dbReference type="SAM" id="Phobius"/>
    </source>
</evidence>
<dbReference type="SMART" id="SM00408">
    <property type="entry name" value="IGc2"/>
    <property type="match status" value="2"/>
</dbReference>
<feature type="chain" id="PRO_5019373316" evidence="10">
    <location>
        <begin position="16"/>
        <end position="397"/>
    </location>
</feature>
<dbReference type="GO" id="GO:0032760">
    <property type="term" value="P:positive regulation of tumor necrosis factor production"/>
    <property type="evidence" value="ECO:0007669"/>
    <property type="project" value="TreeGrafter"/>
</dbReference>
<evidence type="ECO:0000256" key="8">
    <source>
        <dbReference type="ARBA" id="ARBA00038604"/>
    </source>
</evidence>
<dbReference type="SMART" id="SM00409">
    <property type="entry name" value="IG"/>
    <property type="match status" value="2"/>
</dbReference>
<feature type="signal peptide" evidence="10">
    <location>
        <begin position="1"/>
        <end position="15"/>
    </location>
</feature>
<dbReference type="InterPro" id="IPR036179">
    <property type="entry name" value="Ig-like_dom_sf"/>
</dbReference>
<evidence type="ECO:0000256" key="2">
    <source>
        <dbReference type="ARBA" id="ARBA00022475"/>
    </source>
</evidence>
<dbReference type="GO" id="GO:0001788">
    <property type="term" value="P:antibody-dependent cellular cytotoxicity"/>
    <property type="evidence" value="ECO:0007669"/>
    <property type="project" value="TreeGrafter"/>
</dbReference>
<feature type="domain" description="Ig-like" evidence="11">
    <location>
        <begin position="19"/>
        <end position="101"/>
    </location>
</feature>
<keyword evidence="7" id="KW-0325">Glycoprotein</keyword>
<dbReference type="GeneTree" id="ENSGT01050000244808"/>
<dbReference type="Ensembl" id="ENSUMAT00000006010.1">
    <property type="protein sequence ID" value="ENSUMAP00000004967.1"/>
    <property type="gene ID" value="ENSUMAG00000003967.1"/>
</dbReference>
<keyword evidence="6" id="KW-1015">Disulfide bond</keyword>
<evidence type="ECO:0000256" key="3">
    <source>
        <dbReference type="ARBA" id="ARBA00022652"/>
    </source>
</evidence>
<evidence type="ECO:0000256" key="7">
    <source>
        <dbReference type="ARBA" id="ARBA00023180"/>
    </source>
</evidence>
<dbReference type="Pfam" id="PF13895">
    <property type="entry name" value="Ig_2"/>
    <property type="match status" value="2"/>
</dbReference>
<dbReference type="CDD" id="cd05752">
    <property type="entry name" value="Ig1_FcgammaR_like"/>
    <property type="match status" value="1"/>
</dbReference>
<dbReference type="GO" id="GO:0009897">
    <property type="term" value="C:external side of plasma membrane"/>
    <property type="evidence" value="ECO:0007669"/>
    <property type="project" value="TreeGrafter"/>
</dbReference>
<comment type="subcellular location">
    <subcellularLocation>
        <location evidence="1">Cell membrane</location>
    </subcellularLocation>
</comment>
<dbReference type="PANTHER" id="PTHR11481:SF11">
    <property type="entry name" value="HIGH AFFINITY IMMUNOGLOBULIN GAMMA FC RECEPTOR I-RELATED"/>
    <property type="match status" value="1"/>
</dbReference>
<dbReference type="GO" id="GO:0019864">
    <property type="term" value="F:IgG binding"/>
    <property type="evidence" value="ECO:0007669"/>
    <property type="project" value="UniProtKB-KW"/>
</dbReference>
<dbReference type="AlphaFoldDB" id="A0A452TAH5"/>
<dbReference type="FunFam" id="2.60.40.10:FF:000356">
    <property type="entry name" value="Low affinity immunoglobulin gamma Fc region receptor III-A"/>
    <property type="match status" value="1"/>
</dbReference>
<dbReference type="InterPro" id="IPR050488">
    <property type="entry name" value="Ig_Fc_receptor"/>
</dbReference>
<evidence type="ECO:0000313" key="12">
    <source>
        <dbReference type="Ensembl" id="ENSUMAP00000004967"/>
    </source>
</evidence>